<organism evidence="1">
    <name type="scientific">Arundo donax</name>
    <name type="common">Giant reed</name>
    <name type="synonym">Donax arundinaceus</name>
    <dbReference type="NCBI Taxonomy" id="35708"/>
    <lineage>
        <taxon>Eukaryota</taxon>
        <taxon>Viridiplantae</taxon>
        <taxon>Streptophyta</taxon>
        <taxon>Embryophyta</taxon>
        <taxon>Tracheophyta</taxon>
        <taxon>Spermatophyta</taxon>
        <taxon>Magnoliopsida</taxon>
        <taxon>Liliopsida</taxon>
        <taxon>Poales</taxon>
        <taxon>Poaceae</taxon>
        <taxon>PACMAD clade</taxon>
        <taxon>Arundinoideae</taxon>
        <taxon>Arundineae</taxon>
        <taxon>Arundo</taxon>
    </lineage>
</organism>
<dbReference type="EMBL" id="GBRH01229558">
    <property type="protein sequence ID" value="JAD68337.1"/>
    <property type="molecule type" value="Transcribed_RNA"/>
</dbReference>
<reference evidence="1" key="2">
    <citation type="journal article" date="2015" name="Data Brief">
        <title>Shoot transcriptome of the giant reed, Arundo donax.</title>
        <authorList>
            <person name="Barrero R.A."/>
            <person name="Guerrero F.D."/>
            <person name="Moolhuijzen P."/>
            <person name="Goolsby J.A."/>
            <person name="Tidwell J."/>
            <person name="Bellgard S.E."/>
            <person name="Bellgard M.I."/>
        </authorList>
    </citation>
    <scope>NUCLEOTIDE SEQUENCE</scope>
    <source>
        <tissue evidence="1">Shoot tissue taken approximately 20 cm above the soil surface</tissue>
    </source>
</reference>
<proteinExistence type="predicted"/>
<accession>A0A0A9C9Y9</accession>
<evidence type="ECO:0000313" key="1">
    <source>
        <dbReference type="EMBL" id="JAD68337.1"/>
    </source>
</evidence>
<dbReference type="AlphaFoldDB" id="A0A0A9C9Y9"/>
<reference evidence="1" key="1">
    <citation type="submission" date="2014-09" db="EMBL/GenBank/DDBJ databases">
        <authorList>
            <person name="Magalhaes I.L.F."/>
            <person name="Oliveira U."/>
            <person name="Santos F.R."/>
            <person name="Vidigal T.H.D.A."/>
            <person name="Brescovit A.D."/>
            <person name="Santos A.J."/>
        </authorList>
    </citation>
    <scope>NUCLEOTIDE SEQUENCE</scope>
    <source>
        <tissue evidence="1">Shoot tissue taken approximately 20 cm above the soil surface</tissue>
    </source>
</reference>
<name>A0A0A9C9Y9_ARUDO</name>
<sequence>MFFNSHSLVLCVARWHPQNTDWVSYGFMMSSLRNPGNATCCIIDALCVFTDLAFD</sequence>
<protein>
    <submittedName>
        <fullName evidence="1">Uncharacterized protein</fullName>
    </submittedName>
</protein>